<proteinExistence type="predicted"/>
<dbReference type="EMBL" id="LABX01000121">
    <property type="protein sequence ID" value="KMO33485.1"/>
    <property type="molecule type" value="Genomic_DNA"/>
</dbReference>
<comment type="caution">
    <text evidence="1">The sequence shown here is derived from an EMBL/GenBank/DDBJ whole genome shotgun (WGS) entry which is preliminary data.</text>
</comment>
<protein>
    <submittedName>
        <fullName evidence="1">Uncharacterized protein</fullName>
    </submittedName>
</protein>
<reference evidence="1 2" key="1">
    <citation type="submission" date="2015-03" db="EMBL/GenBank/DDBJ databases">
        <title>Genome sequencing of Methylobacterium aquaticum DSM16371 type strain.</title>
        <authorList>
            <person name="Chaudhry V."/>
            <person name="Patil P.B."/>
        </authorList>
    </citation>
    <scope>NUCLEOTIDE SEQUENCE [LARGE SCALE GENOMIC DNA]</scope>
    <source>
        <strain evidence="1 2">DSM 16371</strain>
    </source>
</reference>
<name>A0A0J6SE38_9HYPH</name>
<gene>
    <name evidence="1" type="ORF">VP06_16200</name>
</gene>
<accession>A0A0J6SE38</accession>
<dbReference type="PATRIC" id="fig|270351.6.peg.737"/>
<evidence type="ECO:0000313" key="2">
    <source>
        <dbReference type="Proteomes" id="UP000035929"/>
    </source>
</evidence>
<dbReference type="AlphaFoldDB" id="A0A0J6SE38"/>
<evidence type="ECO:0000313" key="1">
    <source>
        <dbReference type="EMBL" id="KMO33485.1"/>
    </source>
</evidence>
<organism evidence="1 2">
    <name type="scientific">Methylobacterium aquaticum</name>
    <dbReference type="NCBI Taxonomy" id="270351"/>
    <lineage>
        <taxon>Bacteria</taxon>
        <taxon>Pseudomonadati</taxon>
        <taxon>Pseudomonadota</taxon>
        <taxon>Alphaproteobacteria</taxon>
        <taxon>Hyphomicrobiales</taxon>
        <taxon>Methylobacteriaceae</taxon>
        <taxon>Methylobacterium</taxon>
    </lineage>
</organism>
<sequence>MAMSDSVFRPGGWPWPASGDDVVPAGRLSVRRLREIEDVLGGSIDPAGAVVIDEREFERQAIALLRAFGRITDPQIRRDVLRLVDAAADGTTEIPQE</sequence>
<dbReference type="Proteomes" id="UP000035929">
    <property type="component" value="Unassembled WGS sequence"/>
</dbReference>